<evidence type="ECO:0000256" key="6">
    <source>
        <dbReference type="SAM" id="Phobius"/>
    </source>
</evidence>
<feature type="transmembrane region" description="Helical" evidence="6">
    <location>
        <begin position="40"/>
        <end position="57"/>
    </location>
</feature>
<gene>
    <name evidence="8" type="ORF">WFP14_15020</name>
</gene>
<dbReference type="EMBL" id="JBBEST010000007">
    <property type="protein sequence ID" value="MFM1347864.1"/>
    <property type="molecule type" value="Genomic_DNA"/>
</dbReference>
<evidence type="ECO:0000256" key="4">
    <source>
        <dbReference type="ARBA" id="ARBA00022989"/>
    </source>
</evidence>
<evidence type="ECO:0000313" key="9">
    <source>
        <dbReference type="Proteomes" id="UP001629523"/>
    </source>
</evidence>
<keyword evidence="4 6" id="KW-1133">Transmembrane helix</keyword>
<dbReference type="RefSeq" id="WP_050076624.1">
    <property type="nucleotide sequence ID" value="NZ_CABHYG010000014.1"/>
</dbReference>
<keyword evidence="3 6" id="KW-0812">Transmembrane</keyword>
<evidence type="ECO:0000256" key="1">
    <source>
        <dbReference type="ARBA" id="ARBA00004141"/>
    </source>
</evidence>
<dbReference type="PANTHER" id="PTHR38459">
    <property type="entry name" value="PROPHAGE BACTOPRENOL-LINKED GLUCOSE TRANSLOCASE HOMOLOG"/>
    <property type="match status" value="1"/>
</dbReference>
<evidence type="ECO:0000256" key="3">
    <source>
        <dbReference type="ARBA" id="ARBA00022692"/>
    </source>
</evidence>
<feature type="transmembrane region" description="Helical" evidence="6">
    <location>
        <begin position="99"/>
        <end position="119"/>
    </location>
</feature>
<sequence length="134" mass="14979">MIKRQLMIFLIVGSLTVVIDFFSYRGLVLLNLLGTDMAKGAGFILGTIFAYLANRMWTFGRQEHVSGSLWRFLVLYSVTLGINIWVNSMTLVLLHTSGLAVKIAFLIATGVSALLNFIGMKWFVFKGLRTPEQS</sequence>
<keyword evidence="5 6" id="KW-0472">Membrane</keyword>
<protein>
    <submittedName>
        <fullName evidence="8">GtrA family protein</fullName>
    </submittedName>
</protein>
<evidence type="ECO:0000256" key="5">
    <source>
        <dbReference type="ARBA" id="ARBA00023136"/>
    </source>
</evidence>
<feature type="domain" description="GtrA/DPMS transmembrane" evidence="7">
    <location>
        <begin position="9"/>
        <end position="125"/>
    </location>
</feature>
<dbReference type="InterPro" id="IPR007267">
    <property type="entry name" value="GtrA_DPMS_TM"/>
</dbReference>
<dbReference type="Proteomes" id="UP001629523">
    <property type="component" value="Unassembled WGS sequence"/>
</dbReference>
<accession>A0ABW9F0Y8</accession>
<name>A0ABW9F0Y8_9GAMM</name>
<comment type="similarity">
    <text evidence="2">Belongs to the GtrA family.</text>
</comment>
<feature type="transmembrane region" description="Helical" evidence="6">
    <location>
        <begin position="69"/>
        <end position="87"/>
    </location>
</feature>
<dbReference type="Pfam" id="PF04138">
    <property type="entry name" value="GtrA_DPMS_TM"/>
    <property type="match status" value="1"/>
</dbReference>
<reference evidence="8 9" key="1">
    <citation type="journal article" date="2024" name="Infect. Genet. Evol.">
        <title>Characteristics and comparative genome analysis of Yersinia enterocolitica and related species associated with human infections in Switzerland 2019-2023.</title>
        <authorList>
            <person name="Stevens M.J.A."/>
            <person name="Horlbog J.A."/>
            <person name="Diethelm A."/>
            <person name="Stephan R."/>
            <person name="Nuesch-Inderbinen M."/>
        </authorList>
    </citation>
    <scope>NUCLEOTIDE SEQUENCE [LARGE SCALE GENOMIC DNA]</scope>
    <source>
        <strain evidence="8 9">N20-0302</strain>
    </source>
</reference>
<organism evidence="8 9">
    <name type="scientific">Yersinia proxima</name>
    <dbReference type="NCBI Taxonomy" id="2890316"/>
    <lineage>
        <taxon>Bacteria</taxon>
        <taxon>Pseudomonadati</taxon>
        <taxon>Pseudomonadota</taxon>
        <taxon>Gammaproteobacteria</taxon>
        <taxon>Enterobacterales</taxon>
        <taxon>Yersiniaceae</taxon>
        <taxon>Yersinia</taxon>
    </lineage>
</organism>
<evidence type="ECO:0000313" key="8">
    <source>
        <dbReference type="EMBL" id="MFM1347864.1"/>
    </source>
</evidence>
<evidence type="ECO:0000256" key="2">
    <source>
        <dbReference type="ARBA" id="ARBA00009399"/>
    </source>
</evidence>
<keyword evidence="9" id="KW-1185">Reference proteome</keyword>
<feature type="transmembrane region" description="Helical" evidence="6">
    <location>
        <begin position="7"/>
        <end position="28"/>
    </location>
</feature>
<dbReference type="PANTHER" id="PTHR38459:SF6">
    <property type="entry name" value="ARABINOGALACTAN BIOSYNTHESIS RECRUITING PROTEIN RV3789"/>
    <property type="match status" value="1"/>
</dbReference>
<evidence type="ECO:0000259" key="7">
    <source>
        <dbReference type="Pfam" id="PF04138"/>
    </source>
</evidence>
<dbReference type="InterPro" id="IPR051401">
    <property type="entry name" value="GtrA_CellWall_Glycosyl"/>
</dbReference>
<comment type="subcellular location">
    <subcellularLocation>
        <location evidence="1">Membrane</location>
        <topology evidence="1">Multi-pass membrane protein</topology>
    </subcellularLocation>
</comment>
<proteinExistence type="inferred from homology"/>
<comment type="caution">
    <text evidence="8">The sequence shown here is derived from an EMBL/GenBank/DDBJ whole genome shotgun (WGS) entry which is preliminary data.</text>
</comment>
<dbReference type="GeneID" id="93971276"/>